<dbReference type="Pfam" id="PF13356">
    <property type="entry name" value="Arm-DNA-bind_3"/>
    <property type="match status" value="1"/>
</dbReference>
<proteinExistence type="predicted"/>
<organism evidence="2 3">
    <name type="scientific">Roseovarius tolerans</name>
    <dbReference type="NCBI Taxonomy" id="74031"/>
    <lineage>
        <taxon>Bacteria</taxon>
        <taxon>Pseudomonadati</taxon>
        <taxon>Pseudomonadota</taxon>
        <taxon>Alphaproteobacteria</taxon>
        <taxon>Rhodobacterales</taxon>
        <taxon>Roseobacteraceae</taxon>
        <taxon>Roseovarius</taxon>
    </lineage>
</organism>
<dbReference type="EMBL" id="FOBO01000012">
    <property type="protein sequence ID" value="SEN15219.1"/>
    <property type="molecule type" value="Genomic_DNA"/>
</dbReference>
<dbReference type="RefSeq" id="WP_074787135.1">
    <property type="nucleotide sequence ID" value="NZ_FOBO01000012.1"/>
</dbReference>
<evidence type="ECO:0000259" key="1">
    <source>
        <dbReference type="Pfam" id="PF13356"/>
    </source>
</evidence>
<dbReference type="Gene3D" id="3.30.160.390">
    <property type="entry name" value="Integrase, DNA-binding domain"/>
    <property type="match status" value="1"/>
</dbReference>
<name>A0A1H8E6N7_9RHOB</name>
<protein>
    <recommendedName>
        <fullName evidence="1">Integrase DNA-binding domain-containing protein</fullName>
    </recommendedName>
</protein>
<dbReference type="AlphaFoldDB" id="A0A1H8E6N7"/>
<gene>
    <name evidence="2" type="ORF">SAMN04488077_112136</name>
</gene>
<feature type="domain" description="Integrase DNA-binding" evidence="1">
    <location>
        <begin position="3"/>
        <end position="74"/>
    </location>
</feature>
<sequence length="128" mass="14829">MRLTDVTIRALPLAPTGSKKYWDDRTPGFGIRCTAKSKSFIVMFGKTRQLQTLGRYPDISLREARQEAKRILALKPQKNRLETTRAAVRAYMEDAETRLRHNTLREYTRHLLKAPDKPLDAMTKKDIN</sequence>
<dbReference type="InterPro" id="IPR025166">
    <property type="entry name" value="Integrase_DNA_bind_dom"/>
</dbReference>
<reference evidence="2 3" key="1">
    <citation type="submission" date="2016-10" db="EMBL/GenBank/DDBJ databases">
        <authorList>
            <person name="de Groot N.N."/>
        </authorList>
    </citation>
    <scope>NUCLEOTIDE SEQUENCE [LARGE SCALE GENOMIC DNA]</scope>
    <source>
        <strain evidence="2 3">DSM 11457</strain>
    </source>
</reference>
<evidence type="ECO:0000313" key="3">
    <source>
        <dbReference type="Proteomes" id="UP000182160"/>
    </source>
</evidence>
<dbReference type="Proteomes" id="UP000182160">
    <property type="component" value="Unassembled WGS sequence"/>
</dbReference>
<dbReference type="InterPro" id="IPR038488">
    <property type="entry name" value="Integrase_DNA-bd_sf"/>
</dbReference>
<accession>A0A1H8E6N7</accession>
<evidence type="ECO:0000313" key="2">
    <source>
        <dbReference type="EMBL" id="SEN15219.1"/>
    </source>
</evidence>